<feature type="compositionally biased region" description="Low complexity" evidence="1">
    <location>
        <begin position="387"/>
        <end position="401"/>
    </location>
</feature>
<reference evidence="4" key="1">
    <citation type="journal article" date="2020" name="Stud. Mycol.">
        <title>101 Dothideomycetes genomes: a test case for predicting lifestyles and emergence of pathogens.</title>
        <authorList>
            <person name="Haridas S."/>
            <person name="Albert R."/>
            <person name="Binder M."/>
            <person name="Bloem J."/>
            <person name="Labutti K."/>
            <person name="Salamov A."/>
            <person name="Andreopoulos B."/>
            <person name="Baker S."/>
            <person name="Barry K."/>
            <person name="Bills G."/>
            <person name="Bluhm B."/>
            <person name="Cannon C."/>
            <person name="Castanera R."/>
            <person name="Culley D."/>
            <person name="Daum C."/>
            <person name="Ezra D."/>
            <person name="Gonzalez J."/>
            <person name="Henrissat B."/>
            <person name="Kuo A."/>
            <person name="Liang C."/>
            <person name="Lipzen A."/>
            <person name="Lutzoni F."/>
            <person name="Magnuson J."/>
            <person name="Mondo S."/>
            <person name="Nolan M."/>
            <person name="Ohm R."/>
            <person name="Pangilinan J."/>
            <person name="Park H.-J."/>
            <person name="Ramirez L."/>
            <person name="Alfaro M."/>
            <person name="Sun H."/>
            <person name="Tritt A."/>
            <person name="Yoshinaga Y."/>
            <person name="Zwiers L.-H."/>
            <person name="Turgeon B."/>
            <person name="Goodwin S."/>
            <person name="Spatafora J."/>
            <person name="Crous P."/>
            <person name="Grigoriev I."/>
        </authorList>
    </citation>
    <scope>NUCLEOTIDE SEQUENCE</scope>
    <source>
        <strain evidence="4">CBS 116435</strain>
    </source>
</reference>
<sequence>MSSPTSSATASLPSDYSTPLAVVDANDHGAWVIICNAFGLCIILICLGIRVYIRTKVSPPFGYDDHLLTISTIFAIIQVSIVFAQIHEGFGKSIDLLSQSSIVQIQKYAYVAQIFLLIVVYVAKCSIVMLFQRISPDRRHLMSVWAVLSVCITFFVISVFLVALRCDVSQPWIVYGQSCGTLIGQWKAVAAFDIISEVLLFFMSIQLVWDLQTPMVRKARVVFAFAMRLPLIAIAAITLTYRIDQIDSTNPTLTGAITAVLTQLEVFFAIMATTIPCLRPFLAGFITNFGAMGGETVMGGSQIGNSKEKSGSKSNSGNGSRAGIGSESKGSFAMASLASAGEQDPANTNAGKKRKGKSRSQDRSAMAASFRPDLTNHEAHISRVPTRTDASGAGATGATTADNSSISSHDSQRMIIRKEVEWQVESDGSRNPSRVGHSGLG</sequence>
<keyword evidence="2" id="KW-1133">Transmembrane helix</keyword>
<dbReference type="OrthoDB" id="3918601at2759"/>
<dbReference type="Proteomes" id="UP000799441">
    <property type="component" value="Unassembled WGS sequence"/>
</dbReference>
<feature type="transmembrane region" description="Helical" evidence="2">
    <location>
        <begin position="30"/>
        <end position="53"/>
    </location>
</feature>
<evidence type="ECO:0000313" key="5">
    <source>
        <dbReference type="Proteomes" id="UP000799441"/>
    </source>
</evidence>
<comment type="caution">
    <text evidence="4">The sequence shown here is derived from an EMBL/GenBank/DDBJ whole genome shotgun (WGS) entry which is preliminary data.</text>
</comment>
<dbReference type="InterPro" id="IPR049326">
    <property type="entry name" value="Rhodopsin_dom_fungi"/>
</dbReference>
<keyword evidence="2" id="KW-0812">Transmembrane</keyword>
<keyword evidence="5" id="KW-1185">Reference proteome</keyword>
<proteinExistence type="predicted"/>
<evidence type="ECO:0000256" key="2">
    <source>
        <dbReference type="SAM" id="Phobius"/>
    </source>
</evidence>
<keyword evidence="2" id="KW-0472">Membrane</keyword>
<protein>
    <recommendedName>
        <fullName evidence="3">Rhodopsin domain-containing protein</fullName>
    </recommendedName>
</protein>
<feature type="transmembrane region" description="Helical" evidence="2">
    <location>
        <begin position="107"/>
        <end position="131"/>
    </location>
</feature>
<dbReference type="AlphaFoldDB" id="A0A9P4UTH0"/>
<accession>A0A9P4UTH0</accession>
<evidence type="ECO:0000313" key="4">
    <source>
        <dbReference type="EMBL" id="KAF2724726.1"/>
    </source>
</evidence>
<dbReference type="Pfam" id="PF20684">
    <property type="entry name" value="Fung_rhodopsin"/>
    <property type="match status" value="1"/>
</dbReference>
<organism evidence="4 5">
    <name type="scientific">Polychaeton citri CBS 116435</name>
    <dbReference type="NCBI Taxonomy" id="1314669"/>
    <lineage>
        <taxon>Eukaryota</taxon>
        <taxon>Fungi</taxon>
        <taxon>Dikarya</taxon>
        <taxon>Ascomycota</taxon>
        <taxon>Pezizomycotina</taxon>
        <taxon>Dothideomycetes</taxon>
        <taxon>Dothideomycetidae</taxon>
        <taxon>Capnodiales</taxon>
        <taxon>Capnodiaceae</taxon>
        <taxon>Polychaeton</taxon>
    </lineage>
</organism>
<feature type="transmembrane region" description="Helical" evidence="2">
    <location>
        <begin position="143"/>
        <end position="164"/>
    </location>
</feature>
<gene>
    <name evidence="4" type="ORF">K431DRAFT_300604</name>
</gene>
<dbReference type="PANTHER" id="PTHR39614">
    <property type="entry name" value="INTEGRAL MEMBRANE PROTEIN"/>
    <property type="match status" value="1"/>
</dbReference>
<feature type="domain" description="Rhodopsin" evidence="3">
    <location>
        <begin position="49"/>
        <end position="282"/>
    </location>
</feature>
<feature type="region of interest" description="Disordered" evidence="1">
    <location>
        <begin position="300"/>
        <end position="414"/>
    </location>
</feature>
<feature type="transmembrane region" description="Helical" evidence="2">
    <location>
        <begin position="221"/>
        <end position="241"/>
    </location>
</feature>
<name>A0A9P4UTH0_9PEZI</name>
<dbReference type="PANTHER" id="PTHR39614:SF2">
    <property type="entry name" value="INTEGRAL MEMBRANE PROTEIN"/>
    <property type="match status" value="1"/>
</dbReference>
<evidence type="ECO:0000256" key="1">
    <source>
        <dbReference type="SAM" id="MobiDB-lite"/>
    </source>
</evidence>
<feature type="transmembrane region" description="Helical" evidence="2">
    <location>
        <begin position="65"/>
        <end position="87"/>
    </location>
</feature>
<feature type="transmembrane region" description="Helical" evidence="2">
    <location>
        <begin position="184"/>
        <end position="209"/>
    </location>
</feature>
<evidence type="ECO:0000259" key="3">
    <source>
        <dbReference type="Pfam" id="PF20684"/>
    </source>
</evidence>
<dbReference type="EMBL" id="MU003770">
    <property type="protein sequence ID" value="KAF2724726.1"/>
    <property type="molecule type" value="Genomic_DNA"/>
</dbReference>
<feature type="transmembrane region" description="Helical" evidence="2">
    <location>
        <begin position="253"/>
        <end position="272"/>
    </location>
</feature>
<feature type="region of interest" description="Disordered" evidence="1">
    <location>
        <begin position="422"/>
        <end position="441"/>
    </location>
</feature>